<reference evidence="10" key="1">
    <citation type="submission" date="2013-03" db="EMBL/GenBank/DDBJ databases">
        <title>The Genome Sequence of Anopheles christyi ACHKN1017.</title>
        <authorList>
            <consortium name="The Broad Institute Genomics Platform"/>
            <person name="Neafsey D.E."/>
            <person name="Besansky N."/>
            <person name="Walker B."/>
            <person name="Young S.K."/>
            <person name="Zeng Q."/>
            <person name="Gargeya S."/>
            <person name="Fitzgerald M."/>
            <person name="Haas B."/>
            <person name="Abouelleil A."/>
            <person name="Allen A.W."/>
            <person name="Alvarado L."/>
            <person name="Arachchi H.M."/>
            <person name="Berlin A.M."/>
            <person name="Chapman S.B."/>
            <person name="Gainer-Dewar J."/>
            <person name="Goldberg J."/>
            <person name="Griggs A."/>
            <person name="Gujja S."/>
            <person name="Hansen M."/>
            <person name="Howarth C."/>
            <person name="Imamovic A."/>
            <person name="Ireland A."/>
            <person name="Larimer J."/>
            <person name="McCowan C."/>
            <person name="Murphy C."/>
            <person name="Pearson M."/>
            <person name="Poon T.W."/>
            <person name="Priest M."/>
            <person name="Roberts A."/>
            <person name="Saif S."/>
            <person name="Shea T."/>
            <person name="Sisk P."/>
            <person name="Sykes S."/>
            <person name="Wortman J."/>
            <person name="Nusbaum C."/>
            <person name="Birren B."/>
        </authorList>
    </citation>
    <scope>NUCLEOTIDE SEQUENCE [LARGE SCALE GENOMIC DNA]</scope>
    <source>
        <strain evidence="10">ACHKN1017</strain>
    </source>
</reference>
<name>A0A182JP45_9DIPT</name>
<sequence length="771" mass="87190">MGLCCGSNDRVTKHSKEDIQQPSESEPLKYDPDFKGPLSKRSCTDLPCLFLFVTFLCAWGYVAYYAVQHGDLNRLLVPIDSDGRKCGVDSEVRDEPYLVFFNITECAKIDVPISGCSTTQVCVSQCPDHDFDFESANCNPSNLNEIRAKLICKQNVKKTDLTTCQIIREYIKSERCAQTVQQSTSLANRCVSNIPEGQCALVPKQFRQQQPTPNTKIKSAAEQCKEQRELENILEEKIAKLQSFLARYVNNLISVVTKDNRVHQTSQMIVEDILESWRMILLFVACSVVASLIHITMLRWIAKPLVWISIIGVIAALSYGVYYSFHEYQKIRANPVAAHVNVSPNLSSLVNSWFKSDQTWLWILIVLSVILTVLLLVVLVLRKRIVIAIALVKEGSKAVSASFSTVFFPLVPWILQAAVIVFSVLVLLFLASIGNPVYKINGLNVSLTCICTNGYKEGDICDPVTFNENCRDSSRVYDQGRCLDAACHFQEVDTPSIVRFFHALNVIGFFWCICFVSAFSEMVLAFTFATWYWTHQKSRLPFFVLTRGVTRTIFYHLGTLAFGSLIIAICKIIRAFLEYLDHKLKRYDNGVTRAILCCCRCFFWCLESFLKFLNTNAYIMCAIYGKNFCSSAKDAFSLLTRNVLRVIALDKVTGFLFFLSKLLLASGMAAVTYTYFDSDLPKTQLNYPFVPAVLVFIGTYIIASVFFSVYSVAVDTIYKPTRYLNITYIQILIFSIIIAIAVEDIERNDGSAERPFYMSKGLQKILGKKQK</sequence>
<evidence type="ECO:0000256" key="7">
    <source>
        <dbReference type="RuleBase" id="RU368066"/>
    </source>
</evidence>
<evidence type="ECO:0000256" key="5">
    <source>
        <dbReference type="ARBA" id="ARBA00023136"/>
    </source>
</evidence>
<keyword evidence="10" id="KW-1185">Reference proteome</keyword>
<dbReference type="InterPro" id="IPR007603">
    <property type="entry name" value="Choline_transptr-like"/>
</dbReference>
<feature type="transmembrane region" description="Helical" evidence="7">
    <location>
        <begin position="277"/>
        <end position="298"/>
    </location>
</feature>
<keyword evidence="6" id="KW-0325">Glycoprotein</keyword>
<dbReference type="GO" id="GO:0005886">
    <property type="term" value="C:plasma membrane"/>
    <property type="evidence" value="ECO:0007669"/>
    <property type="project" value="UniProtKB-SubCell"/>
</dbReference>
<feature type="transmembrane region" description="Helical" evidence="7">
    <location>
        <begin position="723"/>
        <end position="742"/>
    </location>
</feature>
<feature type="transmembrane region" description="Helical" evidence="7">
    <location>
        <begin position="688"/>
        <end position="711"/>
    </location>
</feature>
<feature type="region of interest" description="Disordered" evidence="8">
    <location>
        <begin position="1"/>
        <end position="32"/>
    </location>
</feature>
<keyword evidence="3 7" id="KW-0812">Transmembrane</keyword>
<dbReference type="GO" id="GO:0022857">
    <property type="term" value="F:transmembrane transporter activity"/>
    <property type="evidence" value="ECO:0007669"/>
    <property type="project" value="UniProtKB-UniRule"/>
</dbReference>
<evidence type="ECO:0000313" key="10">
    <source>
        <dbReference type="Proteomes" id="UP000075881"/>
    </source>
</evidence>
<feature type="transmembrane region" description="Helical" evidence="7">
    <location>
        <begin position="48"/>
        <end position="67"/>
    </location>
</feature>
<comment type="function">
    <text evidence="7">Choline transporter.</text>
</comment>
<proteinExistence type="inferred from homology"/>
<keyword evidence="4 7" id="KW-1133">Transmembrane helix</keyword>
<dbReference type="STRING" id="43041.A0A182JP45"/>
<feature type="transmembrane region" description="Helical" evidence="7">
    <location>
        <begin position="509"/>
        <end position="533"/>
    </location>
</feature>
<evidence type="ECO:0000256" key="8">
    <source>
        <dbReference type="SAM" id="MobiDB-lite"/>
    </source>
</evidence>
<feature type="transmembrane region" description="Helical" evidence="7">
    <location>
        <begin position="655"/>
        <end position="676"/>
    </location>
</feature>
<evidence type="ECO:0000256" key="2">
    <source>
        <dbReference type="ARBA" id="ARBA00007168"/>
    </source>
</evidence>
<evidence type="ECO:0000256" key="6">
    <source>
        <dbReference type="ARBA" id="ARBA00023180"/>
    </source>
</evidence>
<evidence type="ECO:0000256" key="1">
    <source>
        <dbReference type="ARBA" id="ARBA00004141"/>
    </source>
</evidence>
<dbReference type="PANTHER" id="PTHR12385">
    <property type="entry name" value="CHOLINE TRANSPORTER-LIKE (SLC FAMILY 44)"/>
    <property type="match status" value="1"/>
</dbReference>
<dbReference type="VEuPathDB" id="VectorBase:ACHR000279"/>
<evidence type="ECO:0000256" key="3">
    <source>
        <dbReference type="ARBA" id="ARBA00022692"/>
    </source>
</evidence>
<protein>
    <recommendedName>
        <fullName evidence="7">Choline transporter-like protein</fullName>
    </recommendedName>
</protein>
<evidence type="ECO:0000256" key="4">
    <source>
        <dbReference type="ARBA" id="ARBA00022989"/>
    </source>
</evidence>
<dbReference type="Proteomes" id="UP000075881">
    <property type="component" value="Unassembled WGS sequence"/>
</dbReference>
<keyword evidence="5 7" id="KW-0472">Membrane</keyword>
<comment type="similarity">
    <text evidence="2 7">Belongs to the CTL (choline transporter-like) family.</text>
</comment>
<dbReference type="AlphaFoldDB" id="A0A182JP45"/>
<feature type="transmembrane region" description="Helical" evidence="7">
    <location>
        <begin position="360"/>
        <end position="381"/>
    </location>
</feature>
<comment type="subcellular location">
    <subcellularLocation>
        <location evidence="7">Cell membrane</location>
        <topology evidence="7">Multi-pass membrane protein</topology>
    </subcellularLocation>
    <subcellularLocation>
        <location evidence="1">Membrane</location>
        <topology evidence="1">Multi-pass membrane protein</topology>
    </subcellularLocation>
</comment>
<dbReference type="Pfam" id="PF04515">
    <property type="entry name" value="Choline_transpo"/>
    <property type="match status" value="1"/>
</dbReference>
<feature type="transmembrane region" description="Helical" evidence="7">
    <location>
        <begin position="553"/>
        <end position="577"/>
    </location>
</feature>
<reference evidence="9" key="2">
    <citation type="submission" date="2020-05" db="UniProtKB">
        <authorList>
            <consortium name="EnsemblMetazoa"/>
        </authorList>
    </citation>
    <scope>IDENTIFICATION</scope>
    <source>
        <strain evidence="9">ACHKN1017</strain>
    </source>
</reference>
<feature type="compositionally biased region" description="Basic and acidic residues" evidence="8">
    <location>
        <begin position="10"/>
        <end position="19"/>
    </location>
</feature>
<evidence type="ECO:0000313" key="9">
    <source>
        <dbReference type="EnsemblMetazoa" id="ACHR000279-PA"/>
    </source>
</evidence>
<dbReference type="EnsemblMetazoa" id="ACHR000279-RA">
    <property type="protein sequence ID" value="ACHR000279-PA"/>
    <property type="gene ID" value="ACHR000279"/>
</dbReference>
<dbReference type="PANTHER" id="PTHR12385:SF14">
    <property type="entry name" value="CHOLINE TRANSPORTER-LIKE 2"/>
    <property type="match status" value="1"/>
</dbReference>
<accession>A0A182JP45</accession>
<feature type="transmembrane region" description="Helical" evidence="7">
    <location>
        <begin position="305"/>
        <end position="325"/>
    </location>
</feature>
<feature type="transmembrane region" description="Helical" evidence="7">
    <location>
        <begin position="413"/>
        <end position="433"/>
    </location>
</feature>
<organism evidence="9 10">
    <name type="scientific">Anopheles christyi</name>
    <dbReference type="NCBI Taxonomy" id="43041"/>
    <lineage>
        <taxon>Eukaryota</taxon>
        <taxon>Metazoa</taxon>
        <taxon>Ecdysozoa</taxon>
        <taxon>Arthropoda</taxon>
        <taxon>Hexapoda</taxon>
        <taxon>Insecta</taxon>
        <taxon>Pterygota</taxon>
        <taxon>Neoptera</taxon>
        <taxon>Endopterygota</taxon>
        <taxon>Diptera</taxon>
        <taxon>Nematocera</taxon>
        <taxon>Culicoidea</taxon>
        <taxon>Culicidae</taxon>
        <taxon>Anophelinae</taxon>
        <taxon>Anopheles</taxon>
    </lineage>
</organism>